<comment type="caution">
    <text evidence="2">The sequence shown here is derived from an EMBL/GenBank/DDBJ whole genome shotgun (WGS) entry which is preliminary data.</text>
</comment>
<organism evidence="2 3">
    <name type="scientific">Pleurostoma richardsiae</name>
    <dbReference type="NCBI Taxonomy" id="41990"/>
    <lineage>
        <taxon>Eukaryota</taxon>
        <taxon>Fungi</taxon>
        <taxon>Dikarya</taxon>
        <taxon>Ascomycota</taxon>
        <taxon>Pezizomycotina</taxon>
        <taxon>Sordariomycetes</taxon>
        <taxon>Sordariomycetidae</taxon>
        <taxon>Calosphaeriales</taxon>
        <taxon>Pleurostomataceae</taxon>
        <taxon>Pleurostoma</taxon>
    </lineage>
</organism>
<feature type="compositionally biased region" description="Basic and acidic residues" evidence="1">
    <location>
        <begin position="21"/>
        <end position="33"/>
    </location>
</feature>
<dbReference type="Proteomes" id="UP001174694">
    <property type="component" value="Unassembled WGS sequence"/>
</dbReference>
<sequence length="216" mass="25309">MADTIRDGLFWADRALAPRGEDPERLDRERFRFSESPPSYRSRLSTDSIPPQSPNPPSDRVQCHEERRRQLIEEHHASFPDSQFKAQYHEEYERLFKPAPGSGCVVDGTLMKLARETIKKDWIEQGIWNEEWRYRAGLWKHEQPLQLESESESESETEVDAPVFLARLAKRRRPKSPEELRKIAERRAYRGGTDAERVTHSRNCYSDPSGHQYDSL</sequence>
<feature type="region of interest" description="Disordered" evidence="1">
    <location>
        <begin position="21"/>
        <end position="64"/>
    </location>
</feature>
<feature type="region of interest" description="Disordered" evidence="1">
    <location>
        <begin position="172"/>
        <end position="216"/>
    </location>
</feature>
<dbReference type="AlphaFoldDB" id="A0AA38S3N1"/>
<evidence type="ECO:0000313" key="2">
    <source>
        <dbReference type="EMBL" id="KAJ9155640.1"/>
    </source>
</evidence>
<reference evidence="2" key="1">
    <citation type="submission" date="2022-07" db="EMBL/GenBank/DDBJ databases">
        <title>Fungi with potential for degradation of polypropylene.</title>
        <authorList>
            <person name="Gostincar C."/>
        </authorList>
    </citation>
    <scope>NUCLEOTIDE SEQUENCE</scope>
    <source>
        <strain evidence="2">EXF-13308</strain>
    </source>
</reference>
<protein>
    <submittedName>
        <fullName evidence="2">Uncharacterized protein</fullName>
    </submittedName>
</protein>
<name>A0AA38S3N1_9PEZI</name>
<evidence type="ECO:0000256" key="1">
    <source>
        <dbReference type="SAM" id="MobiDB-lite"/>
    </source>
</evidence>
<accession>A0AA38S3N1</accession>
<feature type="compositionally biased region" description="Basic and acidic residues" evidence="1">
    <location>
        <begin position="175"/>
        <end position="199"/>
    </location>
</feature>
<feature type="compositionally biased region" description="Polar residues" evidence="1">
    <location>
        <begin position="36"/>
        <end position="50"/>
    </location>
</feature>
<evidence type="ECO:0000313" key="3">
    <source>
        <dbReference type="Proteomes" id="UP001174694"/>
    </source>
</evidence>
<keyword evidence="3" id="KW-1185">Reference proteome</keyword>
<gene>
    <name evidence="2" type="ORF">NKR23_g1648</name>
</gene>
<proteinExistence type="predicted"/>
<dbReference type="EMBL" id="JANBVO010000003">
    <property type="protein sequence ID" value="KAJ9155640.1"/>
    <property type="molecule type" value="Genomic_DNA"/>
</dbReference>